<evidence type="ECO:0000313" key="3">
    <source>
        <dbReference type="Proteomes" id="UP000008136"/>
    </source>
</evidence>
<dbReference type="KEGG" id="ave:Arcve_1794"/>
<keyword evidence="3" id="KW-1185">Reference proteome</keyword>
<sequence length="167" mass="19628">MLLKLDEVRAGSVEISFNLTEYGEVIALISGNEDGWSEEEHSEEIDRLKKKYRRLKHRLKLWLRLLCVALRHRRTVVSIFSSITTFRMTTRGKHTIQTIVELDGDVITKVPHDVDRRLMDIHSKNVELAMFIWFENVKILIRLLCLLRFRPVSILTRLLLKIASHIL</sequence>
<proteinExistence type="predicted"/>
<dbReference type="RefSeq" id="WP_013684446.1">
    <property type="nucleotide sequence ID" value="NC_015320.1"/>
</dbReference>
<dbReference type="HOGENOM" id="CLU_1590786_0_0_2"/>
<protein>
    <submittedName>
        <fullName evidence="2">Uncharacterized protein</fullName>
    </submittedName>
</protein>
<dbReference type="Proteomes" id="UP000008136">
    <property type="component" value="Chromosome"/>
</dbReference>
<feature type="coiled-coil region" evidence="1">
    <location>
        <begin position="38"/>
        <end position="65"/>
    </location>
</feature>
<name>F2KQY4_ARCVS</name>
<organism evidence="2 3">
    <name type="scientific">Archaeoglobus veneficus (strain DSM 11195 / SNP6)</name>
    <dbReference type="NCBI Taxonomy" id="693661"/>
    <lineage>
        <taxon>Archaea</taxon>
        <taxon>Methanobacteriati</taxon>
        <taxon>Methanobacteriota</taxon>
        <taxon>Archaeoglobi</taxon>
        <taxon>Archaeoglobales</taxon>
        <taxon>Archaeoglobaceae</taxon>
        <taxon>Archaeoglobus</taxon>
    </lineage>
</organism>
<keyword evidence="1" id="KW-0175">Coiled coil</keyword>
<gene>
    <name evidence="2" type="ordered locus">Arcve_1794</name>
</gene>
<evidence type="ECO:0000313" key="2">
    <source>
        <dbReference type="EMBL" id="AEA47790.1"/>
    </source>
</evidence>
<dbReference type="GeneID" id="10394923"/>
<evidence type="ECO:0000256" key="1">
    <source>
        <dbReference type="SAM" id="Coils"/>
    </source>
</evidence>
<reference evidence="2 3" key="1">
    <citation type="submission" date="2011-03" db="EMBL/GenBank/DDBJ databases">
        <title>The complete genome of Archaeoglobus veneficus SNP6.</title>
        <authorList>
            <consortium name="US DOE Joint Genome Institute (JGI-PGF)"/>
            <person name="Lucas S."/>
            <person name="Copeland A."/>
            <person name="Lapidus A."/>
            <person name="Bruce D."/>
            <person name="Goodwin L."/>
            <person name="Pitluck S."/>
            <person name="Kyrpides N."/>
            <person name="Mavromatis K."/>
            <person name="Pagani I."/>
            <person name="Ivanova N."/>
            <person name="Mikhailova N."/>
            <person name="Lu M."/>
            <person name="Detter J.C."/>
            <person name="Tapia R."/>
            <person name="Han C."/>
            <person name="Land M."/>
            <person name="Hauser L."/>
            <person name="Markowitz V."/>
            <person name="Cheng J.-F."/>
            <person name="Hugenholtz P."/>
            <person name="Woyke T."/>
            <person name="Wu D."/>
            <person name="Spring S."/>
            <person name="Brambilla E."/>
            <person name="Klenk H.-P."/>
            <person name="Eisen J.A."/>
        </authorList>
    </citation>
    <scope>NUCLEOTIDE SEQUENCE [LARGE SCALE GENOMIC DNA]</scope>
    <source>
        <strain>SNP6</strain>
    </source>
</reference>
<accession>F2KQY4</accession>
<dbReference type="AlphaFoldDB" id="F2KQY4"/>
<dbReference type="STRING" id="693661.Arcve_1794"/>
<dbReference type="EMBL" id="CP002588">
    <property type="protein sequence ID" value="AEA47790.1"/>
    <property type="molecule type" value="Genomic_DNA"/>
</dbReference>